<feature type="domain" description="ZAD" evidence="2">
    <location>
        <begin position="1"/>
        <end position="76"/>
    </location>
</feature>
<protein>
    <recommendedName>
        <fullName evidence="2">ZAD domain-containing protein</fullName>
    </recommendedName>
</protein>
<keyword evidence="4" id="KW-1185">Reference proteome</keyword>
<feature type="binding site" evidence="1">
    <location>
        <position position="49"/>
    </location>
    <ligand>
        <name>Zn(2+)</name>
        <dbReference type="ChEBI" id="CHEBI:29105"/>
    </ligand>
</feature>
<reference evidence="3" key="1">
    <citation type="submission" date="2020-05" db="UniProtKB">
        <authorList>
            <consortium name="EnsemblMetazoa"/>
        </authorList>
    </citation>
    <scope>IDENTIFICATION</scope>
    <source>
        <strain evidence="3">Yale</strain>
    </source>
</reference>
<dbReference type="Gene3D" id="3.40.1800.20">
    <property type="match status" value="1"/>
</dbReference>
<dbReference type="EMBL" id="CCAG010007007">
    <property type="status" value="NOT_ANNOTATED_CDS"/>
    <property type="molecule type" value="Genomic_DNA"/>
</dbReference>
<accession>A0A1B0FFJ2</accession>
<keyword evidence="1" id="KW-0863">Zinc-finger</keyword>
<proteinExistence type="predicted"/>
<dbReference type="Pfam" id="PF07776">
    <property type="entry name" value="zf-AD"/>
    <property type="match status" value="1"/>
</dbReference>
<evidence type="ECO:0000313" key="4">
    <source>
        <dbReference type="Proteomes" id="UP000092444"/>
    </source>
</evidence>
<evidence type="ECO:0000256" key="1">
    <source>
        <dbReference type="PROSITE-ProRule" id="PRU01263"/>
    </source>
</evidence>
<feature type="binding site" evidence="1">
    <location>
        <position position="3"/>
    </location>
    <ligand>
        <name>Zn(2+)</name>
        <dbReference type="ChEBI" id="CHEBI:29105"/>
    </ligand>
</feature>
<name>A0A1B0FFJ2_GLOMM</name>
<organism evidence="3 4">
    <name type="scientific">Glossina morsitans morsitans</name>
    <name type="common">Savannah tsetse fly</name>
    <dbReference type="NCBI Taxonomy" id="37546"/>
    <lineage>
        <taxon>Eukaryota</taxon>
        <taxon>Metazoa</taxon>
        <taxon>Ecdysozoa</taxon>
        <taxon>Arthropoda</taxon>
        <taxon>Hexapoda</taxon>
        <taxon>Insecta</taxon>
        <taxon>Pterygota</taxon>
        <taxon>Neoptera</taxon>
        <taxon>Endopterygota</taxon>
        <taxon>Diptera</taxon>
        <taxon>Brachycera</taxon>
        <taxon>Muscomorpha</taxon>
        <taxon>Hippoboscoidea</taxon>
        <taxon>Glossinidae</taxon>
        <taxon>Glossina</taxon>
    </lineage>
</organism>
<sequence>MFCRVCFEKAHTNMDIFDERNKHLQIAETKQKHLGFKPLFDDTISKVVCVKCWLKIFDFHQIFKSVEYAQNNYTIICCNCKTVTVIT</sequence>
<keyword evidence="1" id="KW-0479">Metal-binding</keyword>
<evidence type="ECO:0000313" key="3">
    <source>
        <dbReference type="EnsemblMetazoa" id="GMOY002395-PA"/>
    </source>
</evidence>
<dbReference type="VEuPathDB" id="VectorBase:GMOY002395"/>
<dbReference type="EnsemblMetazoa" id="GMOY002395-RA">
    <property type="protein sequence ID" value="GMOY002395-PA"/>
    <property type="gene ID" value="GMOY002395"/>
</dbReference>
<dbReference type="SUPFAM" id="SSF57716">
    <property type="entry name" value="Glucocorticoid receptor-like (DNA-binding domain)"/>
    <property type="match status" value="1"/>
</dbReference>
<feature type="binding site" evidence="1">
    <location>
        <position position="52"/>
    </location>
    <ligand>
        <name>Zn(2+)</name>
        <dbReference type="ChEBI" id="CHEBI:29105"/>
    </ligand>
</feature>
<dbReference type="Proteomes" id="UP000092444">
    <property type="component" value="Unassembled WGS sequence"/>
</dbReference>
<keyword evidence="1" id="KW-0862">Zinc</keyword>
<dbReference type="AlphaFoldDB" id="A0A1B0FFJ2"/>
<dbReference type="GO" id="GO:0005634">
    <property type="term" value="C:nucleus"/>
    <property type="evidence" value="ECO:0007669"/>
    <property type="project" value="InterPro"/>
</dbReference>
<dbReference type="SMART" id="SM00868">
    <property type="entry name" value="zf-AD"/>
    <property type="match status" value="1"/>
</dbReference>
<evidence type="ECO:0000259" key="2">
    <source>
        <dbReference type="PROSITE" id="PS51915"/>
    </source>
</evidence>
<dbReference type="PROSITE" id="PS51915">
    <property type="entry name" value="ZAD"/>
    <property type="match status" value="1"/>
</dbReference>
<dbReference type="GO" id="GO:0008270">
    <property type="term" value="F:zinc ion binding"/>
    <property type="evidence" value="ECO:0007669"/>
    <property type="project" value="UniProtKB-UniRule"/>
</dbReference>
<dbReference type="InterPro" id="IPR012934">
    <property type="entry name" value="Znf_AD"/>
</dbReference>
<feature type="binding site" evidence="1">
    <location>
        <position position="6"/>
    </location>
    <ligand>
        <name>Zn(2+)</name>
        <dbReference type="ChEBI" id="CHEBI:29105"/>
    </ligand>
</feature>
<dbReference type="STRING" id="37546.A0A1B0FFJ2"/>